<reference evidence="1" key="1">
    <citation type="submission" date="2018-05" db="EMBL/GenBank/DDBJ databases">
        <authorList>
            <person name="Lanie J.A."/>
            <person name="Ng W.-L."/>
            <person name="Kazmierczak K.M."/>
            <person name="Andrzejewski T.M."/>
            <person name="Davidsen T.M."/>
            <person name="Wayne K.J."/>
            <person name="Tettelin H."/>
            <person name="Glass J.I."/>
            <person name="Rusch D."/>
            <person name="Podicherti R."/>
            <person name="Tsui H.-C.T."/>
            <person name="Winkler M.E."/>
        </authorList>
    </citation>
    <scope>NUCLEOTIDE SEQUENCE</scope>
</reference>
<accession>A0A382XEN5</accession>
<protein>
    <submittedName>
        <fullName evidence="1">Uncharacterized protein</fullName>
    </submittedName>
</protein>
<dbReference type="AlphaFoldDB" id="A0A382XEN5"/>
<name>A0A382XEN5_9ZZZZ</name>
<gene>
    <name evidence="1" type="ORF">METZ01_LOCUS422297</name>
</gene>
<proteinExistence type="predicted"/>
<feature type="non-terminal residue" evidence="1">
    <location>
        <position position="1"/>
    </location>
</feature>
<sequence length="22" mass="2552">VKRIVYQTSDKRGIGFKSLKLD</sequence>
<organism evidence="1">
    <name type="scientific">marine metagenome</name>
    <dbReference type="NCBI Taxonomy" id="408172"/>
    <lineage>
        <taxon>unclassified sequences</taxon>
        <taxon>metagenomes</taxon>
        <taxon>ecological metagenomes</taxon>
    </lineage>
</organism>
<dbReference type="EMBL" id="UINC01167117">
    <property type="protein sequence ID" value="SVD69443.1"/>
    <property type="molecule type" value="Genomic_DNA"/>
</dbReference>
<evidence type="ECO:0000313" key="1">
    <source>
        <dbReference type="EMBL" id="SVD69443.1"/>
    </source>
</evidence>